<dbReference type="EMBL" id="JALNTZ010000002">
    <property type="protein sequence ID" value="KAJ3663429.1"/>
    <property type="molecule type" value="Genomic_DNA"/>
</dbReference>
<comment type="caution">
    <text evidence="1">The sequence shown here is derived from an EMBL/GenBank/DDBJ whole genome shotgun (WGS) entry which is preliminary data.</text>
</comment>
<reference evidence="1" key="1">
    <citation type="journal article" date="2023" name="G3 (Bethesda)">
        <title>Whole genome assemblies of Zophobas morio and Tenebrio molitor.</title>
        <authorList>
            <person name="Kaur S."/>
            <person name="Stinson S.A."/>
            <person name="diCenzo G.C."/>
        </authorList>
    </citation>
    <scope>NUCLEOTIDE SEQUENCE</scope>
    <source>
        <strain evidence="1">QUZm001</strain>
    </source>
</reference>
<name>A0AA38MPP4_9CUCU</name>
<dbReference type="Proteomes" id="UP001168821">
    <property type="component" value="Unassembled WGS sequence"/>
</dbReference>
<evidence type="ECO:0000313" key="1">
    <source>
        <dbReference type="EMBL" id="KAJ3663429.1"/>
    </source>
</evidence>
<evidence type="ECO:0000313" key="2">
    <source>
        <dbReference type="Proteomes" id="UP001168821"/>
    </source>
</evidence>
<organism evidence="1 2">
    <name type="scientific">Zophobas morio</name>
    <dbReference type="NCBI Taxonomy" id="2755281"/>
    <lineage>
        <taxon>Eukaryota</taxon>
        <taxon>Metazoa</taxon>
        <taxon>Ecdysozoa</taxon>
        <taxon>Arthropoda</taxon>
        <taxon>Hexapoda</taxon>
        <taxon>Insecta</taxon>
        <taxon>Pterygota</taxon>
        <taxon>Neoptera</taxon>
        <taxon>Endopterygota</taxon>
        <taxon>Coleoptera</taxon>
        <taxon>Polyphaga</taxon>
        <taxon>Cucujiformia</taxon>
        <taxon>Tenebrionidae</taxon>
        <taxon>Zophobas</taxon>
    </lineage>
</organism>
<proteinExistence type="predicted"/>
<protein>
    <submittedName>
        <fullName evidence="1">Uncharacterized protein</fullName>
    </submittedName>
</protein>
<accession>A0AA38MPP4</accession>
<sequence>MSYYQTPLRYLPEKTTNNVRYLVESSLQIQSSKTKVSLPTLYQNVASHQIRAKRKKLIKITWSEITELRWQWVSADRKMASDTDIQQQQLSQTDIQRRKIVEFSTQRGQIYLEKHGISMSRIP</sequence>
<keyword evidence="2" id="KW-1185">Reference proteome</keyword>
<dbReference type="AlphaFoldDB" id="A0AA38MPP4"/>
<gene>
    <name evidence="1" type="ORF">Zmor_007692</name>
</gene>